<gene>
    <name evidence="10" type="ORF">Micbo1qcDRAFT_212101</name>
</gene>
<keyword evidence="1" id="KW-0596">Phosphopantetheine</keyword>
<evidence type="ECO:0000259" key="9">
    <source>
        <dbReference type="PROSITE" id="PS52019"/>
    </source>
</evidence>
<dbReference type="InterPro" id="IPR042104">
    <property type="entry name" value="PKS_dehydratase_sf"/>
</dbReference>
<dbReference type="GO" id="GO:0031177">
    <property type="term" value="F:phosphopantetheine binding"/>
    <property type="evidence" value="ECO:0007669"/>
    <property type="project" value="InterPro"/>
</dbReference>
<feature type="active site" description="Proton donor; for dehydratase activity" evidence="6">
    <location>
        <position position="1167"/>
    </location>
</feature>
<dbReference type="GO" id="GO:0016491">
    <property type="term" value="F:oxidoreductase activity"/>
    <property type="evidence" value="ECO:0007669"/>
    <property type="project" value="UniProtKB-KW"/>
</dbReference>
<dbReference type="SMART" id="SM00825">
    <property type="entry name" value="PKS_KS"/>
    <property type="match status" value="1"/>
</dbReference>
<dbReference type="SUPFAM" id="SSF55048">
    <property type="entry name" value="Probable ACP-binding domain of malonyl-CoA ACP transacylase"/>
    <property type="match status" value="1"/>
</dbReference>
<dbReference type="PROSITE" id="PS50075">
    <property type="entry name" value="CARRIER"/>
    <property type="match status" value="1"/>
</dbReference>
<dbReference type="GO" id="GO:0006633">
    <property type="term" value="P:fatty acid biosynthetic process"/>
    <property type="evidence" value="ECO:0007669"/>
    <property type="project" value="InterPro"/>
</dbReference>
<dbReference type="FunFam" id="3.40.47.10:FF:000019">
    <property type="entry name" value="Polyketide synthase type I"/>
    <property type="match status" value="1"/>
</dbReference>
<evidence type="ECO:0000256" key="2">
    <source>
        <dbReference type="ARBA" id="ARBA00022553"/>
    </source>
</evidence>
<evidence type="ECO:0000259" key="7">
    <source>
        <dbReference type="PROSITE" id="PS50075"/>
    </source>
</evidence>
<evidence type="ECO:0000313" key="10">
    <source>
        <dbReference type="EMBL" id="KXJ89683.1"/>
    </source>
</evidence>
<dbReference type="Pfam" id="PF00109">
    <property type="entry name" value="ketoacyl-synt"/>
    <property type="match status" value="1"/>
</dbReference>
<dbReference type="CDD" id="cd00833">
    <property type="entry name" value="PKS"/>
    <property type="match status" value="1"/>
</dbReference>
<feature type="region of interest" description="C-terminal hotdog fold" evidence="6">
    <location>
        <begin position="1108"/>
        <end position="1248"/>
    </location>
</feature>
<dbReference type="InterPro" id="IPR049551">
    <property type="entry name" value="PKS_DH_C"/>
</dbReference>
<dbReference type="SUPFAM" id="SSF53901">
    <property type="entry name" value="Thiolase-like"/>
    <property type="match status" value="1"/>
</dbReference>
<feature type="active site" description="Proton acceptor; for dehydratase activity" evidence="6">
    <location>
        <position position="989"/>
    </location>
</feature>
<dbReference type="InterPro" id="IPR020806">
    <property type="entry name" value="PKS_PP-bd"/>
</dbReference>
<dbReference type="PROSITE" id="PS00012">
    <property type="entry name" value="PHOSPHOPANTETHEINE"/>
    <property type="match status" value="1"/>
</dbReference>
<evidence type="ECO:0000256" key="5">
    <source>
        <dbReference type="ARBA" id="ARBA00023268"/>
    </source>
</evidence>
<dbReference type="PROSITE" id="PS52019">
    <property type="entry name" value="PKS_MFAS_DH"/>
    <property type="match status" value="1"/>
</dbReference>
<dbReference type="GO" id="GO:0044550">
    <property type="term" value="P:secondary metabolite biosynthetic process"/>
    <property type="evidence" value="ECO:0007669"/>
    <property type="project" value="UniProtKB-ARBA"/>
</dbReference>
<evidence type="ECO:0000256" key="3">
    <source>
        <dbReference type="ARBA" id="ARBA00022679"/>
    </source>
</evidence>
<dbReference type="InterPro" id="IPR013968">
    <property type="entry name" value="PKS_KR"/>
</dbReference>
<dbReference type="GO" id="GO:0004312">
    <property type="term" value="F:fatty acid synthase activity"/>
    <property type="evidence" value="ECO:0007669"/>
    <property type="project" value="TreeGrafter"/>
</dbReference>
<dbReference type="Gene3D" id="3.10.129.110">
    <property type="entry name" value="Polyketide synthase dehydratase"/>
    <property type="match status" value="1"/>
</dbReference>
<dbReference type="PANTHER" id="PTHR43775:SF20">
    <property type="entry name" value="HYBRID PKS-NRPS SYNTHETASE APDA"/>
    <property type="match status" value="1"/>
</dbReference>
<feature type="domain" description="PKS/mFAS DH" evidence="9">
    <location>
        <begin position="957"/>
        <end position="1248"/>
    </location>
</feature>
<dbReference type="Pfam" id="PF14765">
    <property type="entry name" value="PS-DH"/>
    <property type="match status" value="1"/>
</dbReference>
<evidence type="ECO:0000256" key="6">
    <source>
        <dbReference type="PROSITE-ProRule" id="PRU01363"/>
    </source>
</evidence>
<dbReference type="InterPro" id="IPR016036">
    <property type="entry name" value="Malonyl_transacylase_ACP-bd"/>
</dbReference>
<dbReference type="InterPro" id="IPR016039">
    <property type="entry name" value="Thiolase-like"/>
</dbReference>
<dbReference type="InterPro" id="IPR009081">
    <property type="entry name" value="PP-bd_ACP"/>
</dbReference>
<dbReference type="InterPro" id="IPR001227">
    <property type="entry name" value="Ac_transferase_dom_sf"/>
</dbReference>
<accession>A0A136IXL6</accession>
<dbReference type="InterPro" id="IPR050091">
    <property type="entry name" value="PKS_NRPS_Biosynth_Enz"/>
</dbReference>
<protein>
    <submittedName>
        <fullName evidence="10">Uncharacterized protein</fullName>
    </submittedName>
</protein>
<dbReference type="InterPro" id="IPR018201">
    <property type="entry name" value="Ketoacyl_synth_AS"/>
</dbReference>
<feature type="domain" description="Carrier" evidence="7">
    <location>
        <begin position="2092"/>
        <end position="2167"/>
    </location>
</feature>
<dbReference type="PROSITE" id="PS52004">
    <property type="entry name" value="KS3_2"/>
    <property type="match status" value="1"/>
</dbReference>
<dbReference type="InterPro" id="IPR057326">
    <property type="entry name" value="KR_dom"/>
</dbReference>
<keyword evidence="5" id="KW-0511">Multifunctional enzyme</keyword>
<dbReference type="SUPFAM" id="SSF51735">
    <property type="entry name" value="NAD(P)-binding Rossmann-fold domains"/>
    <property type="match status" value="1"/>
</dbReference>
<dbReference type="InterPro" id="IPR032821">
    <property type="entry name" value="PKS_assoc"/>
</dbReference>
<dbReference type="Gene3D" id="3.40.366.10">
    <property type="entry name" value="Malonyl-Coenzyme A Acyl Carrier Protein, domain 2"/>
    <property type="match status" value="1"/>
</dbReference>
<dbReference type="CDD" id="cd05274">
    <property type="entry name" value="KR_FAS_SDR_x"/>
    <property type="match status" value="1"/>
</dbReference>
<dbReference type="Pfam" id="PF23297">
    <property type="entry name" value="ACP_SdgA_C"/>
    <property type="match status" value="1"/>
</dbReference>
<dbReference type="SMART" id="SM00823">
    <property type="entry name" value="PKS_PP"/>
    <property type="match status" value="1"/>
</dbReference>
<evidence type="ECO:0000256" key="1">
    <source>
        <dbReference type="ARBA" id="ARBA00022450"/>
    </source>
</evidence>
<evidence type="ECO:0000313" key="11">
    <source>
        <dbReference type="Proteomes" id="UP000070501"/>
    </source>
</evidence>
<dbReference type="EMBL" id="KQ964254">
    <property type="protein sequence ID" value="KXJ89683.1"/>
    <property type="molecule type" value="Genomic_DNA"/>
</dbReference>
<dbReference type="SMART" id="SM00822">
    <property type="entry name" value="PKS_KR"/>
    <property type="match status" value="1"/>
</dbReference>
<dbReference type="Gene3D" id="3.40.50.720">
    <property type="entry name" value="NAD(P)-binding Rossmann-like Domain"/>
    <property type="match status" value="2"/>
</dbReference>
<dbReference type="STRING" id="196109.A0A136IXL6"/>
<dbReference type="InterPro" id="IPR014043">
    <property type="entry name" value="Acyl_transferase_dom"/>
</dbReference>
<feature type="region of interest" description="N-terminal hotdog fold" evidence="6">
    <location>
        <begin position="957"/>
        <end position="1093"/>
    </location>
</feature>
<dbReference type="Pfam" id="PF16197">
    <property type="entry name" value="KAsynt_C_assoc"/>
    <property type="match status" value="1"/>
</dbReference>
<dbReference type="Pfam" id="PF00698">
    <property type="entry name" value="Acyl_transf_1"/>
    <property type="match status" value="1"/>
</dbReference>
<dbReference type="SUPFAM" id="SSF47336">
    <property type="entry name" value="ACP-like"/>
    <property type="match status" value="1"/>
</dbReference>
<dbReference type="Gene3D" id="1.10.1200.10">
    <property type="entry name" value="ACP-like"/>
    <property type="match status" value="1"/>
</dbReference>
<dbReference type="InterPro" id="IPR014031">
    <property type="entry name" value="Ketoacyl_synth_C"/>
</dbReference>
<dbReference type="Pfam" id="PF08659">
    <property type="entry name" value="KR"/>
    <property type="match status" value="1"/>
</dbReference>
<dbReference type="Gene3D" id="3.30.70.3290">
    <property type="match status" value="1"/>
</dbReference>
<dbReference type="InParanoid" id="A0A136IXL6"/>
<dbReference type="InterPro" id="IPR049552">
    <property type="entry name" value="PKS_DH_N"/>
</dbReference>
<dbReference type="SMART" id="SM00826">
    <property type="entry name" value="PKS_DH"/>
    <property type="match status" value="1"/>
</dbReference>
<dbReference type="PROSITE" id="PS00606">
    <property type="entry name" value="KS3_1"/>
    <property type="match status" value="1"/>
</dbReference>
<dbReference type="SMART" id="SM00827">
    <property type="entry name" value="PKS_AT"/>
    <property type="match status" value="1"/>
</dbReference>
<keyword evidence="2" id="KW-0597">Phosphoprotein</keyword>
<dbReference type="InterPro" id="IPR020807">
    <property type="entry name" value="PKS_DH"/>
</dbReference>
<dbReference type="InterPro" id="IPR016035">
    <property type="entry name" value="Acyl_Trfase/lysoPLipase"/>
</dbReference>
<dbReference type="InterPro" id="IPR036291">
    <property type="entry name" value="NAD(P)-bd_dom_sf"/>
</dbReference>
<dbReference type="Pfam" id="PF02801">
    <property type="entry name" value="Ketoacyl-synt_C"/>
    <property type="match status" value="1"/>
</dbReference>
<dbReference type="InterPro" id="IPR020841">
    <property type="entry name" value="PKS_Beta-ketoAc_synthase_dom"/>
</dbReference>
<dbReference type="Proteomes" id="UP000070501">
    <property type="component" value="Unassembled WGS sequence"/>
</dbReference>
<dbReference type="PANTHER" id="PTHR43775">
    <property type="entry name" value="FATTY ACID SYNTHASE"/>
    <property type="match status" value="1"/>
</dbReference>
<sequence length="2183" mass="238715">MADLETASDATSHFHKYCRYNTGSLEFAGGITTSDKLWQVLTNPADLARQVPRDRFNAEAFYHPDGTHHGTTNSIKGYWLDQDHRLFDAGFFRINCKEAEAMDPQQRMVLEVVYEAMVSAGYRQQDYAGKDVAVFAGVMTADYDVLSQRDELQTNQYYATGNARSMIANRISHFFDFRGPSMTIDSACSSSLVAVHQAAQSLRNGESTMACVAGVNLMLTPEHFVVESDMHMLSPSGYCHMWDARADGYARGEGVAAVLLKTLPQAIADGDRIHAVIRETGVNSDGRTEGLTMPNAAAQAALIRHTYMRAGLDARRVEDRCQYFEAHGTGTVVGDPCEAAAIKEAFFGAATETVSDKMVVGSVKTVVGHTEGAAGLAGLLKVVQALKHNAIPPNLHSDRPSEAVKPFLSHLEVPTQLRAWPQPARGQPRRASVNSFGFGGTNAHAIVESYDGVVVGDDDNGGDGDVGDDAVAVGSVVVPLCISAASPQALRALAESYRTFLHNHPAASVQLLACCLASRRDALTHRLALSVASRQQALAALDRLLDHETTIARSSTRAVTMDHAPQLLGIFTGQGAQWPTMARSLLRSNSVFRQTIAKLDSVLAACDDPPVWTLADQILRDAATSRVHEAAVAQPLCTAIQIALVDLLQSLGITLHTVIGHSSGEIAAAYAAGRLTVKDAILIAYYRGMVISQSLHSTDGFQGGMLAVGLSEKEAFGYCRDGQFAGKLFVAAGNAPKMATISGDLEMIKQAKADLDSKQILAKVLRVDAAYHSPHMAAAAADYMKALERCHISPMAEGNGVVWVSSVYGFKRTSEKDLGAGYWKDNMLYTVQFHDAVDHALSEFGPYDAAIEIGPHATLKLPVCQTATDCGQELPYVGMLDRAKDDSVSVADCLGFLWSTLNPIELHVSSYIEQTPNKKSISSYLAKLPAYPWDHCYPHYKESRLVRQRLLRECPPHELLGVRTPDDDAHVRRWRNVLKLDSIPWLQHHRFQGQCLLPASAYCVMALDACRTLSQENSPSTVELRDIEIASGVVIDEAPHGTEVMFTMMALPAGDQVGSSIEAHFCLASCPADGSADMRLNMTGKVRLCFDNNQVEQSSPDPLGAWDLLPTDSAEFYKMMSNTGLSYTGPFRGVTHIRRRFEHCSAQVANMHESDSTNLMISPATLDSCFQTAFLTYAAPGDRMIEGMQHESPSRSLSVDAHLTETCAARASRPTTLAADIAVFGERGKQIIQVENLVVRAIPNACTSEDSTSYLHTVLDLDPSHEIITMRSLGTNETVYDIDTPGKLSQTCKDQLYEARQLARGVEALSKHNPPAAWTGTGFYDHIGRIVQQIAHRHPRMNCLCLPDHSVQLPAHILRKIKGAFGTFTIGVKSSHTAVPHSAEAGKAIATISLDQGRCIGTQLERENKHDLVVLAVSHLENNDWADMLGLLGGTFESLKSRLLVQQPNISIRHSIMSDEECPLTTMMAKSNLSRFRSLFRPNMKVLWVIQNSWSGNPGHAAVLGFTRTIAAEIPNLKIQTLDLHDVSSPEEHIAEAFLQLSAIASSGSRENTLWTQEPEVYISGTRRLIPRIKPLREMNERALAFRRPLLRTVCTKDKFVVIRPCGEEERPSFFTAEVVIENSVSRLSPQAMVQVQYSSAYPVHLNSSTSAYVCLGRDTTTGEVIAGLTQQNLFDFSDLDDDLSHKIRSSLPAGFSYIQAKKAIFGTERESQPLWTDSSQGVTLLWENAVTRSMVRPGQRSRSASWNGDKAMSVPELLARTGAVNRSQLVDWTAAHEIEVPVMQIVEKNLLKSNKTYVLIGLTRDLGQSLCRLLVRHGAQNIVLASRNPEMSPPWAAELAHITGARIIIEKLDVTQLGQVAALKYKLVEEHSLPPVGGLINGAMVLDDRIFAHMTTETWERVMRPKAVGSRNLDTIFCEPDLEFFIMTSSFAAVGGHAGQSNYAAANMYMNGLAADRRRRGLAGSVLNIGVIYGLGFLHREKSELYAGLEREGYPPISERDVHHMVLEAIVAGRPTQQCGEGPYDIIAGLSRFSLDNPDCLHWQQDPRFSHLAILDSDDSTAEEQHPGATAASASFSDRLATVTEPREMQQLILEEFTKRLQVLLQTKPGSEICEDSRLGELGIDSLLAVDIRGWVVKKFGVDLAVMKILGPSSISKLCSEMAEQVLTQQQPAANMSEQGSS</sequence>
<dbReference type="InterPro" id="IPR049900">
    <property type="entry name" value="PKS_mFAS_DH"/>
</dbReference>
<dbReference type="InterPro" id="IPR036736">
    <property type="entry name" value="ACP-like_sf"/>
</dbReference>
<organism evidence="10 11">
    <name type="scientific">Microdochium bolleyi</name>
    <dbReference type="NCBI Taxonomy" id="196109"/>
    <lineage>
        <taxon>Eukaryota</taxon>
        <taxon>Fungi</taxon>
        <taxon>Dikarya</taxon>
        <taxon>Ascomycota</taxon>
        <taxon>Pezizomycotina</taxon>
        <taxon>Sordariomycetes</taxon>
        <taxon>Xylariomycetidae</taxon>
        <taxon>Xylariales</taxon>
        <taxon>Microdochiaceae</taxon>
        <taxon>Microdochium</taxon>
    </lineage>
</organism>
<dbReference type="OrthoDB" id="329835at2759"/>
<dbReference type="Pfam" id="PF21089">
    <property type="entry name" value="PKS_DH_N"/>
    <property type="match status" value="1"/>
</dbReference>
<evidence type="ECO:0000259" key="8">
    <source>
        <dbReference type="PROSITE" id="PS52004"/>
    </source>
</evidence>
<proteinExistence type="predicted"/>
<dbReference type="InterPro" id="IPR006162">
    <property type="entry name" value="Ppantetheine_attach_site"/>
</dbReference>
<dbReference type="InterPro" id="IPR014030">
    <property type="entry name" value="Ketoacyl_synth_N"/>
</dbReference>
<feature type="domain" description="Ketosynthase family 3 (KS3)" evidence="8">
    <location>
        <begin position="15"/>
        <end position="449"/>
    </location>
</feature>
<reference evidence="11" key="1">
    <citation type="submission" date="2016-02" db="EMBL/GenBank/DDBJ databases">
        <title>Draft genome sequence of Microdochium bolleyi, a fungal endophyte of beachgrass.</title>
        <authorList>
            <consortium name="DOE Joint Genome Institute"/>
            <person name="David A.S."/>
            <person name="May G."/>
            <person name="Haridas S."/>
            <person name="Lim J."/>
            <person name="Wang M."/>
            <person name="Labutti K."/>
            <person name="Lipzen A."/>
            <person name="Barry K."/>
            <person name="Grigoriev I.V."/>
        </authorList>
    </citation>
    <scope>NUCLEOTIDE SEQUENCE [LARGE SCALE GENOMIC DNA]</scope>
    <source>
        <strain evidence="11">J235TASD1</strain>
    </source>
</reference>
<dbReference type="Gene3D" id="3.40.47.10">
    <property type="match status" value="1"/>
</dbReference>
<keyword evidence="11" id="KW-1185">Reference proteome</keyword>
<dbReference type="SUPFAM" id="SSF52151">
    <property type="entry name" value="FabD/lysophospholipase-like"/>
    <property type="match status" value="1"/>
</dbReference>
<dbReference type="GO" id="GO:0004315">
    <property type="term" value="F:3-oxoacyl-[acyl-carrier-protein] synthase activity"/>
    <property type="evidence" value="ECO:0007669"/>
    <property type="project" value="InterPro"/>
</dbReference>
<keyword evidence="4" id="KW-0560">Oxidoreductase</keyword>
<keyword evidence="3" id="KW-0808">Transferase</keyword>
<name>A0A136IXL6_9PEZI</name>
<evidence type="ECO:0000256" key="4">
    <source>
        <dbReference type="ARBA" id="ARBA00023002"/>
    </source>
</evidence>